<sequence length="88" mass="9872">MESIHGTLRRSLMIAPSHANGMVAFHFYPIHSAGHSRLLHSMPNPSTTSHSDLLHPPSPISMGNHPPQSPPPQCTYFRRFYCPVIQME</sequence>
<dbReference type="Proteomes" id="UP000499080">
    <property type="component" value="Unassembled WGS sequence"/>
</dbReference>
<organism evidence="2 3">
    <name type="scientific">Araneus ventricosus</name>
    <name type="common">Orbweaver spider</name>
    <name type="synonym">Epeira ventricosa</name>
    <dbReference type="NCBI Taxonomy" id="182803"/>
    <lineage>
        <taxon>Eukaryota</taxon>
        <taxon>Metazoa</taxon>
        <taxon>Ecdysozoa</taxon>
        <taxon>Arthropoda</taxon>
        <taxon>Chelicerata</taxon>
        <taxon>Arachnida</taxon>
        <taxon>Araneae</taxon>
        <taxon>Araneomorphae</taxon>
        <taxon>Entelegynae</taxon>
        <taxon>Araneoidea</taxon>
        <taxon>Araneidae</taxon>
        <taxon>Araneus</taxon>
    </lineage>
</organism>
<dbReference type="AlphaFoldDB" id="A0A4Y2D647"/>
<proteinExistence type="predicted"/>
<protein>
    <submittedName>
        <fullName evidence="2">Uncharacterized protein</fullName>
    </submittedName>
</protein>
<gene>
    <name evidence="2" type="ORF">AVEN_180138_1</name>
</gene>
<evidence type="ECO:0000313" key="2">
    <source>
        <dbReference type="EMBL" id="GBM11587.1"/>
    </source>
</evidence>
<name>A0A4Y2D647_ARAVE</name>
<dbReference type="EMBL" id="BGPR01000301">
    <property type="protein sequence ID" value="GBM11587.1"/>
    <property type="molecule type" value="Genomic_DNA"/>
</dbReference>
<evidence type="ECO:0000313" key="3">
    <source>
        <dbReference type="Proteomes" id="UP000499080"/>
    </source>
</evidence>
<keyword evidence="3" id="KW-1185">Reference proteome</keyword>
<reference evidence="2 3" key="1">
    <citation type="journal article" date="2019" name="Sci. Rep.">
        <title>Orb-weaving spider Araneus ventricosus genome elucidates the spidroin gene catalogue.</title>
        <authorList>
            <person name="Kono N."/>
            <person name="Nakamura H."/>
            <person name="Ohtoshi R."/>
            <person name="Moran D.A.P."/>
            <person name="Shinohara A."/>
            <person name="Yoshida Y."/>
            <person name="Fujiwara M."/>
            <person name="Mori M."/>
            <person name="Tomita M."/>
            <person name="Arakawa K."/>
        </authorList>
    </citation>
    <scope>NUCLEOTIDE SEQUENCE [LARGE SCALE GENOMIC DNA]</scope>
</reference>
<accession>A0A4Y2D647</accession>
<feature type="region of interest" description="Disordered" evidence="1">
    <location>
        <begin position="39"/>
        <end position="70"/>
    </location>
</feature>
<evidence type="ECO:0000256" key="1">
    <source>
        <dbReference type="SAM" id="MobiDB-lite"/>
    </source>
</evidence>
<comment type="caution">
    <text evidence="2">The sequence shown here is derived from an EMBL/GenBank/DDBJ whole genome shotgun (WGS) entry which is preliminary data.</text>
</comment>